<proteinExistence type="inferred from homology"/>
<gene>
    <name evidence="9" type="ORF">SYN_01385</name>
</gene>
<dbReference type="PRINTS" id="PR00163">
    <property type="entry name" value="RUBREDOXIN"/>
</dbReference>
<dbReference type="PANTHER" id="PTHR47627:SF1">
    <property type="entry name" value="RUBREDOXIN-1-RELATED"/>
    <property type="match status" value="1"/>
</dbReference>
<dbReference type="GO" id="GO:0009055">
    <property type="term" value="F:electron transfer activity"/>
    <property type="evidence" value="ECO:0007669"/>
    <property type="project" value="InterPro"/>
</dbReference>
<feature type="binding site" evidence="7">
    <location>
        <position position="49"/>
    </location>
    <ligand>
        <name>Fe cation</name>
        <dbReference type="ChEBI" id="CHEBI:24875"/>
    </ligand>
</feature>
<dbReference type="Gene3D" id="2.20.28.10">
    <property type="match status" value="1"/>
</dbReference>
<dbReference type="FunFam" id="2.20.28.10:FF:000001">
    <property type="entry name" value="Rubredoxin"/>
    <property type="match status" value="1"/>
</dbReference>
<dbReference type="InParanoid" id="Q2LT56"/>
<comment type="similarity">
    <text evidence="1 6">Belongs to the rubredoxin family.</text>
</comment>
<comment type="cofactor">
    <cofactor evidence="6 7">
        <name>Fe(3+)</name>
        <dbReference type="ChEBI" id="CHEBI:29034"/>
    </cofactor>
    <text evidence="6 7">Binds 1 Fe(3+) ion per subunit.</text>
</comment>
<dbReference type="STRING" id="56780.SYN_01385"/>
<evidence type="ECO:0000256" key="5">
    <source>
        <dbReference type="ARBA" id="ARBA00023004"/>
    </source>
</evidence>
<dbReference type="Proteomes" id="UP000001933">
    <property type="component" value="Chromosome"/>
</dbReference>
<dbReference type="KEGG" id="sat:SYN_01385"/>
<dbReference type="PANTHER" id="PTHR47627">
    <property type="entry name" value="RUBREDOXIN"/>
    <property type="match status" value="1"/>
</dbReference>
<dbReference type="AlphaFoldDB" id="Q2LT56"/>
<dbReference type="eggNOG" id="COG1773">
    <property type="taxonomic scope" value="Bacteria"/>
</dbReference>
<dbReference type="PIRSF" id="PIRSF000071">
    <property type="entry name" value="Rubredoxin"/>
    <property type="match status" value="1"/>
</dbReference>
<keyword evidence="4 6" id="KW-0249">Electron transport</keyword>
<feature type="binding site" evidence="7">
    <location>
        <position position="52"/>
    </location>
    <ligand>
        <name>Fe cation</name>
        <dbReference type="ChEBI" id="CHEBI:24875"/>
    </ligand>
</feature>
<evidence type="ECO:0000256" key="6">
    <source>
        <dbReference type="PIRNR" id="PIRNR000071"/>
    </source>
</evidence>
<evidence type="ECO:0000256" key="1">
    <source>
        <dbReference type="ARBA" id="ARBA00005337"/>
    </source>
</evidence>
<dbReference type="CDD" id="cd00730">
    <property type="entry name" value="rubredoxin"/>
    <property type="match status" value="1"/>
</dbReference>
<evidence type="ECO:0000256" key="2">
    <source>
        <dbReference type="ARBA" id="ARBA00022448"/>
    </source>
</evidence>
<evidence type="ECO:0000313" key="9">
    <source>
        <dbReference type="EMBL" id="ABC77262.1"/>
    </source>
</evidence>
<dbReference type="EMBL" id="CP000252">
    <property type="protein sequence ID" value="ABC77262.1"/>
    <property type="molecule type" value="Genomic_DNA"/>
</dbReference>
<dbReference type="SUPFAM" id="SSF57802">
    <property type="entry name" value="Rubredoxin-like"/>
    <property type="match status" value="1"/>
</dbReference>
<evidence type="ECO:0000313" key="10">
    <source>
        <dbReference type="Proteomes" id="UP000001933"/>
    </source>
</evidence>
<dbReference type="HOGENOM" id="CLU_128747_3_1_7"/>
<keyword evidence="3 6" id="KW-0479">Metal-binding</keyword>
<dbReference type="GO" id="GO:0005506">
    <property type="term" value="F:iron ion binding"/>
    <property type="evidence" value="ECO:0007669"/>
    <property type="project" value="InterPro"/>
</dbReference>
<keyword evidence="5 6" id="KW-0408">Iron</keyword>
<dbReference type="InterPro" id="IPR024922">
    <property type="entry name" value="Rubredoxin"/>
</dbReference>
<feature type="binding site" evidence="7">
    <location>
        <position position="19"/>
    </location>
    <ligand>
        <name>Fe cation</name>
        <dbReference type="ChEBI" id="CHEBI:24875"/>
    </ligand>
</feature>
<protein>
    <recommendedName>
        <fullName evidence="6">Rubredoxin</fullName>
    </recommendedName>
</protein>
<keyword evidence="10" id="KW-1185">Reference proteome</keyword>
<dbReference type="PROSITE" id="PS50903">
    <property type="entry name" value="RUBREDOXIN_LIKE"/>
    <property type="match status" value="1"/>
</dbReference>
<reference evidence="9 10" key="1">
    <citation type="journal article" date="2007" name="Proc. Natl. Acad. Sci. U.S.A.">
        <title>The genome of Syntrophus aciditrophicus: life at the thermodynamic limit of microbial growth.</title>
        <authorList>
            <person name="McInerney M.J."/>
            <person name="Rohlin L."/>
            <person name="Mouttaki H."/>
            <person name="Kim U."/>
            <person name="Krupp R.S."/>
            <person name="Rios-Hernandez L."/>
            <person name="Sieber J."/>
            <person name="Struchtemeyer C.G."/>
            <person name="Bhattacharyya A."/>
            <person name="Campbell J.W."/>
            <person name="Gunsalus R.P."/>
        </authorList>
    </citation>
    <scope>NUCLEOTIDE SEQUENCE [LARGE SCALE GENOMIC DNA]</scope>
    <source>
        <strain evidence="9 10">SB</strain>
    </source>
</reference>
<dbReference type="Pfam" id="PF00301">
    <property type="entry name" value="Rubredoxin"/>
    <property type="match status" value="1"/>
</dbReference>
<organism evidence="9 10">
    <name type="scientific">Syntrophus aciditrophicus (strain SB)</name>
    <dbReference type="NCBI Taxonomy" id="56780"/>
    <lineage>
        <taxon>Bacteria</taxon>
        <taxon>Pseudomonadati</taxon>
        <taxon>Thermodesulfobacteriota</taxon>
        <taxon>Syntrophia</taxon>
        <taxon>Syntrophales</taxon>
        <taxon>Syntrophaceae</taxon>
        <taxon>Syntrophus</taxon>
    </lineage>
</organism>
<evidence type="ECO:0000256" key="3">
    <source>
        <dbReference type="ARBA" id="ARBA00022723"/>
    </source>
</evidence>
<sequence>MAGATEREGKMEKYRCSVCQHIYDPDKGDPKSNIPTGTAFDNLPADWTCPTCSSAKSNFKVSNVKVIRNPYGS</sequence>
<evidence type="ECO:0000256" key="7">
    <source>
        <dbReference type="PIRSR" id="PIRSR000071-1"/>
    </source>
</evidence>
<name>Q2LT56_SYNAS</name>
<dbReference type="InterPro" id="IPR050526">
    <property type="entry name" value="Rubredoxin_ET"/>
</dbReference>
<evidence type="ECO:0000256" key="4">
    <source>
        <dbReference type="ARBA" id="ARBA00022982"/>
    </source>
</evidence>
<keyword evidence="2 6" id="KW-0813">Transport</keyword>
<dbReference type="GO" id="GO:0043448">
    <property type="term" value="P:alkane catabolic process"/>
    <property type="evidence" value="ECO:0007669"/>
    <property type="project" value="TreeGrafter"/>
</dbReference>
<evidence type="ECO:0000259" key="8">
    <source>
        <dbReference type="PROSITE" id="PS50903"/>
    </source>
</evidence>
<feature type="binding site" evidence="7">
    <location>
        <position position="16"/>
    </location>
    <ligand>
        <name>Fe cation</name>
        <dbReference type="ChEBI" id="CHEBI:24875"/>
    </ligand>
</feature>
<feature type="domain" description="Rubredoxin-like" evidence="8">
    <location>
        <begin position="11"/>
        <end position="62"/>
    </location>
</feature>
<dbReference type="InterPro" id="IPR024934">
    <property type="entry name" value="Rubredoxin-like_dom"/>
</dbReference>
<dbReference type="InterPro" id="IPR024935">
    <property type="entry name" value="Rubredoxin_dom"/>
</dbReference>
<accession>Q2LT56</accession>